<keyword evidence="6 8" id="KW-0624">Polysaccharide degradation</keyword>
<dbReference type="EC" id="1.14.99.56" evidence="8"/>
<dbReference type="Pfam" id="PF03443">
    <property type="entry name" value="AA9"/>
    <property type="match status" value="1"/>
</dbReference>
<comment type="similarity">
    <text evidence="7">Belongs to the polysaccharide monooxygenase AA9 family.</text>
</comment>
<dbReference type="Proteomes" id="UP001049176">
    <property type="component" value="Unassembled WGS sequence"/>
</dbReference>
<evidence type="ECO:0000256" key="5">
    <source>
        <dbReference type="ARBA" id="ARBA00023277"/>
    </source>
</evidence>
<dbReference type="GO" id="GO:0030248">
    <property type="term" value="F:cellulose binding"/>
    <property type="evidence" value="ECO:0007669"/>
    <property type="project" value="UniProtKB-UniRule"/>
</dbReference>
<keyword evidence="5 8" id="KW-0119">Carbohydrate metabolism</keyword>
<evidence type="ECO:0000256" key="7">
    <source>
        <dbReference type="ARBA" id="ARBA00044502"/>
    </source>
</evidence>
<reference evidence="10" key="1">
    <citation type="journal article" date="2021" name="Genome Biol. Evol.">
        <title>The assembled and annotated genome of the fairy-ring fungus Marasmius oreades.</title>
        <authorList>
            <person name="Hiltunen M."/>
            <person name="Ament-Velasquez S.L."/>
            <person name="Johannesson H."/>
        </authorList>
    </citation>
    <scope>NUCLEOTIDE SEQUENCE</scope>
    <source>
        <strain evidence="10">03SP1</strain>
    </source>
</reference>
<comment type="subcellular location">
    <subcellularLocation>
        <location evidence="1 8">Secreted</location>
    </subcellularLocation>
</comment>
<dbReference type="PANTHER" id="PTHR33353:SF17">
    <property type="entry name" value="ENDO-BETA-1,4-GLUCANASE D"/>
    <property type="match status" value="1"/>
</dbReference>
<dbReference type="OrthoDB" id="2525337at2759"/>
<dbReference type="PANTHER" id="PTHR33353">
    <property type="entry name" value="PUTATIVE (AFU_ORTHOLOGUE AFUA_1G12560)-RELATED"/>
    <property type="match status" value="1"/>
</dbReference>
<keyword evidence="4 8" id="KW-1015">Disulfide bond</keyword>
<dbReference type="GO" id="GO:0030245">
    <property type="term" value="P:cellulose catabolic process"/>
    <property type="evidence" value="ECO:0007669"/>
    <property type="project" value="UniProtKB-UniRule"/>
</dbReference>
<dbReference type="Gene3D" id="2.70.50.70">
    <property type="match status" value="1"/>
</dbReference>
<accession>A0A9P7RL51</accession>
<protein>
    <recommendedName>
        <fullName evidence="8">AA9 family lytic polysaccharide monooxygenase</fullName>
        <ecNumber evidence="8">1.14.99.56</ecNumber>
    </recommendedName>
    <alternativeName>
        <fullName evidence="8">Endo-beta-1,4-glucanase</fullName>
    </alternativeName>
    <alternativeName>
        <fullName evidence="8">Glycosyl hydrolase 61 family protein</fullName>
    </alternativeName>
</protein>
<evidence type="ECO:0000313" key="10">
    <source>
        <dbReference type="EMBL" id="KAG7085296.1"/>
    </source>
</evidence>
<dbReference type="RefSeq" id="XP_043001767.1">
    <property type="nucleotide sequence ID" value="XM_043160641.1"/>
</dbReference>
<comment type="function">
    <text evidence="8">Lytic polysaccharide monooxygenase (LMPO) that depolymerizes crystalline and amorphous polysaccharides via the oxidation of scissile alpha- or beta-(1-4)-glycosidic bonds, yielding C1 and/or C4 oxidation products. Catalysis by LPMOs requires the reduction of the active-site copper from Cu(II) to Cu(I) by a reducing agent and H(2)O(2) or O(2) as a cosubstrate.</text>
</comment>
<feature type="domain" description="Auxiliary Activity family 9 catalytic" evidence="9">
    <location>
        <begin position="25"/>
        <end position="232"/>
    </location>
</feature>
<dbReference type="GO" id="GO:0008810">
    <property type="term" value="F:cellulase activity"/>
    <property type="evidence" value="ECO:0007669"/>
    <property type="project" value="UniProtKB-UniRule"/>
</dbReference>
<keyword evidence="11" id="KW-1185">Reference proteome</keyword>
<proteinExistence type="inferred from homology"/>
<comment type="caution">
    <text evidence="10">The sequence shown here is derived from an EMBL/GenBank/DDBJ whole genome shotgun (WGS) entry which is preliminary data.</text>
</comment>
<organism evidence="10 11">
    <name type="scientific">Marasmius oreades</name>
    <name type="common">fairy-ring Marasmius</name>
    <dbReference type="NCBI Taxonomy" id="181124"/>
    <lineage>
        <taxon>Eukaryota</taxon>
        <taxon>Fungi</taxon>
        <taxon>Dikarya</taxon>
        <taxon>Basidiomycota</taxon>
        <taxon>Agaricomycotina</taxon>
        <taxon>Agaricomycetes</taxon>
        <taxon>Agaricomycetidae</taxon>
        <taxon>Agaricales</taxon>
        <taxon>Marasmiineae</taxon>
        <taxon>Marasmiaceae</taxon>
        <taxon>Marasmius</taxon>
    </lineage>
</organism>
<evidence type="ECO:0000256" key="6">
    <source>
        <dbReference type="ARBA" id="ARBA00023326"/>
    </source>
</evidence>
<dbReference type="KEGG" id="more:E1B28_013836"/>
<dbReference type="GeneID" id="66082911"/>
<dbReference type="InterPro" id="IPR049892">
    <property type="entry name" value="AA9"/>
</dbReference>
<keyword evidence="3 8" id="KW-0136">Cellulose degradation</keyword>
<sequence length="260" mass="28822">MKSSDLFSLFAVAPQIIIIPTVLAHTRVYGVWVNKVFKGDGRDIYIRSPPTNEPVKDIYSNDMTCNVHNRAVPQTVNVATGDNLTFEWYHESRKDDIINDSHKGAVQVYIAPSASNGTGGAVWTKLFSDSYAYAFDSSSNNKWATDRLKKAKGQHHVVIPNIPTAEIIALHQAQVRYDQDHDKGAEFYIECVQVRVQNDHETLGSVALPGGTSLPGTYSYDSHGIIWNLFGSKEDWDPRSYVPPGPAVWEGAKGGKIEMV</sequence>
<evidence type="ECO:0000256" key="4">
    <source>
        <dbReference type="ARBA" id="ARBA00023157"/>
    </source>
</evidence>
<keyword evidence="2 8" id="KW-0964">Secreted</keyword>
<dbReference type="CDD" id="cd21175">
    <property type="entry name" value="LPMO_AA9"/>
    <property type="match status" value="1"/>
</dbReference>
<evidence type="ECO:0000256" key="1">
    <source>
        <dbReference type="ARBA" id="ARBA00004613"/>
    </source>
</evidence>
<dbReference type="EMBL" id="MU249552">
    <property type="protein sequence ID" value="KAG7085296.1"/>
    <property type="molecule type" value="Genomic_DNA"/>
</dbReference>
<gene>
    <name evidence="10" type="ORF">E1B28_013836</name>
</gene>
<evidence type="ECO:0000256" key="3">
    <source>
        <dbReference type="ARBA" id="ARBA00023001"/>
    </source>
</evidence>
<evidence type="ECO:0000259" key="9">
    <source>
        <dbReference type="Pfam" id="PF03443"/>
    </source>
</evidence>
<evidence type="ECO:0000256" key="8">
    <source>
        <dbReference type="RuleBase" id="RU368122"/>
    </source>
</evidence>
<evidence type="ECO:0000256" key="2">
    <source>
        <dbReference type="ARBA" id="ARBA00022525"/>
    </source>
</evidence>
<comment type="catalytic activity">
    <reaction evidence="8">
        <text>[(1-&gt;4)-beta-D-glucosyl]n+m + reduced acceptor + O2 = 4-dehydro-beta-D-glucosyl-[(1-&gt;4)-beta-D-glucosyl]n-1 + [(1-&gt;4)-beta-D-glucosyl]m + acceptor + H2O.</text>
        <dbReference type="EC" id="1.14.99.56"/>
    </reaction>
</comment>
<dbReference type="AlphaFoldDB" id="A0A9P7RL51"/>
<evidence type="ECO:0000313" key="11">
    <source>
        <dbReference type="Proteomes" id="UP001049176"/>
    </source>
</evidence>
<dbReference type="InterPro" id="IPR005103">
    <property type="entry name" value="AA9_LPMO"/>
</dbReference>
<comment type="domain">
    <text evidence="8">Has a modular structure: an endo-beta-1,4-glucanase catalytic module at the N-terminus, a linker rich in serines and threonines, and a C-terminal carbohydrate-binding module (CBM).</text>
</comment>
<dbReference type="GO" id="GO:0005576">
    <property type="term" value="C:extracellular region"/>
    <property type="evidence" value="ECO:0007669"/>
    <property type="project" value="UniProtKB-SubCell"/>
</dbReference>
<name>A0A9P7RL51_9AGAR</name>